<dbReference type="InterPro" id="IPR009061">
    <property type="entry name" value="DNA-bd_dom_put_sf"/>
</dbReference>
<name>A0A2T5PD60_9PSED</name>
<feature type="domain" description="HTH merR-type" evidence="4">
    <location>
        <begin position="19"/>
        <end position="88"/>
    </location>
</feature>
<evidence type="ECO:0000256" key="3">
    <source>
        <dbReference type="ARBA" id="ARBA00023163"/>
    </source>
</evidence>
<dbReference type="AlphaFoldDB" id="A0A2T5PD60"/>
<dbReference type="InterPro" id="IPR000551">
    <property type="entry name" value="MerR-type_HTH_dom"/>
</dbReference>
<keyword evidence="2" id="KW-0238">DNA-binding</keyword>
<dbReference type="CDD" id="cd01104">
    <property type="entry name" value="HTH_MlrA-CarA"/>
    <property type="match status" value="1"/>
</dbReference>
<keyword evidence="6" id="KW-1185">Reference proteome</keyword>
<dbReference type="Gene3D" id="1.10.1660.10">
    <property type="match status" value="1"/>
</dbReference>
<keyword evidence="1" id="KW-0805">Transcription regulation</keyword>
<dbReference type="GO" id="GO:0003700">
    <property type="term" value="F:DNA-binding transcription factor activity"/>
    <property type="evidence" value="ECO:0007669"/>
    <property type="project" value="InterPro"/>
</dbReference>
<evidence type="ECO:0000313" key="6">
    <source>
        <dbReference type="Proteomes" id="UP000244064"/>
    </source>
</evidence>
<organism evidence="5 6">
    <name type="scientific">Pseudomonas mangrovi</name>
    <dbReference type="NCBI Taxonomy" id="2161748"/>
    <lineage>
        <taxon>Bacteria</taxon>
        <taxon>Pseudomonadati</taxon>
        <taxon>Pseudomonadota</taxon>
        <taxon>Gammaproteobacteria</taxon>
        <taxon>Pseudomonadales</taxon>
        <taxon>Pseudomonadaceae</taxon>
        <taxon>Pseudomonas</taxon>
    </lineage>
</organism>
<dbReference type="SUPFAM" id="SSF46955">
    <property type="entry name" value="Putative DNA-binding domain"/>
    <property type="match status" value="1"/>
</dbReference>
<reference evidence="5 6" key="1">
    <citation type="submission" date="2018-04" db="EMBL/GenBank/DDBJ databases">
        <title>Pseudomonas sp. nov., isolated from mangrove soil.</title>
        <authorList>
            <person name="Chen C."/>
        </authorList>
    </citation>
    <scope>NUCLEOTIDE SEQUENCE [LARGE SCALE GENOMIC DNA]</scope>
    <source>
        <strain evidence="5 6">TC-11</strain>
    </source>
</reference>
<dbReference type="OrthoDB" id="9800334at2"/>
<gene>
    <name evidence="5" type="ORF">DBO85_03105</name>
</gene>
<evidence type="ECO:0000313" key="5">
    <source>
        <dbReference type="EMBL" id="PTU75676.1"/>
    </source>
</evidence>
<dbReference type="SMART" id="SM00422">
    <property type="entry name" value="HTH_MERR"/>
    <property type="match status" value="1"/>
</dbReference>
<dbReference type="RefSeq" id="WP_108105141.1">
    <property type="nucleotide sequence ID" value="NZ_QASN01000006.1"/>
</dbReference>
<sequence>MSIPLEEADGYQQALAQGWLPIREVARLTGVNPVTLRAWERRYGLIVPQRTGKGHRLYDAGHVQRVQTILTWLNRGVAVSQVKTLLEAPPVALNDEHNPWSELRGELLDAIGLCAERSLDDRFNHAMALYPPPTLCAQLLMPLLTALEQRWQGQLGARLEQVLFHGWLRSKLGLRIYHNNRQLGGAPLLLANLGEQPVEPGLWLCAWLASSADCPVELLEWQVPTTELQLAIERLRPRALLLYASQAQDSQFLQRQLPRLLQQSGCPVIFVGPAASIHASDLQRLAIASAADPLQAIAQLKAAGLLAASEVNPS</sequence>
<dbReference type="PANTHER" id="PTHR30204">
    <property type="entry name" value="REDOX-CYCLING DRUG-SENSING TRANSCRIPTIONAL ACTIVATOR SOXR"/>
    <property type="match status" value="1"/>
</dbReference>
<dbReference type="PANTHER" id="PTHR30204:SF67">
    <property type="entry name" value="HTH-TYPE TRANSCRIPTIONAL REGULATOR MLRA-RELATED"/>
    <property type="match status" value="1"/>
</dbReference>
<dbReference type="GO" id="GO:0003677">
    <property type="term" value="F:DNA binding"/>
    <property type="evidence" value="ECO:0007669"/>
    <property type="project" value="UniProtKB-KW"/>
</dbReference>
<evidence type="ECO:0000256" key="1">
    <source>
        <dbReference type="ARBA" id="ARBA00023015"/>
    </source>
</evidence>
<protein>
    <submittedName>
        <fullName evidence="5">Helix-turn-helix-type transcriptional regulator</fullName>
    </submittedName>
</protein>
<keyword evidence="3" id="KW-0804">Transcription</keyword>
<dbReference type="Pfam" id="PF13411">
    <property type="entry name" value="MerR_1"/>
    <property type="match status" value="1"/>
</dbReference>
<accession>A0A2T5PD60</accession>
<proteinExistence type="predicted"/>
<evidence type="ECO:0000256" key="2">
    <source>
        <dbReference type="ARBA" id="ARBA00023125"/>
    </source>
</evidence>
<dbReference type="EMBL" id="QASN01000006">
    <property type="protein sequence ID" value="PTU75676.1"/>
    <property type="molecule type" value="Genomic_DNA"/>
</dbReference>
<dbReference type="InterPro" id="IPR047057">
    <property type="entry name" value="MerR_fam"/>
</dbReference>
<dbReference type="Proteomes" id="UP000244064">
    <property type="component" value="Unassembled WGS sequence"/>
</dbReference>
<evidence type="ECO:0000259" key="4">
    <source>
        <dbReference type="PROSITE" id="PS50937"/>
    </source>
</evidence>
<comment type="caution">
    <text evidence="5">The sequence shown here is derived from an EMBL/GenBank/DDBJ whole genome shotgun (WGS) entry which is preliminary data.</text>
</comment>
<dbReference type="PROSITE" id="PS50937">
    <property type="entry name" value="HTH_MERR_2"/>
    <property type="match status" value="1"/>
</dbReference>